<gene>
    <name evidence="2" type="ORF">B5807_01510</name>
</gene>
<feature type="region of interest" description="Disordered" evidence="1">
    <location>
        <begin position="195"/>
        <end position="215"/>
    </location>
</feature>
<sequence length="215" mass="23001">MQQSRQNSAATKVVVKSATGRDRVGARVIKNYLEEHPQSPYRVGYIQDVRIATIAGHQSSHTVADIEALQATLDISPLPSVTTAQSLVYTDVTTDIDGTIKIIPGYLIPDSYTIPAGKEVTINGRPTILQTPDLLPTYVSVTRDGRLVYTLAYIVQGHSTASVGQTMTLAGRPTVLNLPSAVFAQVATTMDGKATSTPISLSTAHQQPPLDKKSC</sequence>
<accession>A0A1Y2MDS3</accession>
<dbReference type="InParanoid" id="A0A1Y2MDS3"/>
<dbReference type="EMBL" id="KZ107838">
    <property type="protein sequence ID" value="OSS54276.1"/>
    <property type="molecule type" value="Genomic_DNA"/>
</dbReference>
<proteinExistence type="predicted"/>
<protein>
    <submittedName>
        <fullName evidence="2">Uncharacterized protein</fullName>
    </submittedName>
</protein>
<name>A0A1Y2MDS3_EPING</name>
<dbReference type="STRING" id="105696.A0A1Y2MDS3"/>
<organism evidence="2 3">
    <name type="scientific">Epicoccum nigrum</name>
    <name type="common">Soil fungus</name>
    <name type="synonym">Epicoccum purpurascens</name>
    <dbReference type="NCBI Taxonomy" id="105696"/>
    <lineage>
        <taxon>Eukaryota</taxon>
        <taxon>Fungi</taxon>
        <taxon>Dikarya</taxon>
        <taxon>Ascomycota</taxon>
        <taxon>Pezizomycotina</taxon>
        <taxon>Dothideomycetes</taxon>
        <taxon>Pleosporomycetidae</taxon>
        <taxon>Pleosporales</taxon>
        <taxon>Pleosporineae</taxon>
        <taxon>Didymellaceae</taxon>
        <taxon>Epicoccum</taxon>
    </lineage>
</organism>
<evidence type="ECO:0000313" key="3">
    <source>
        <dbReference type="Proteomes" id="UP000193240"/>
    </source>
</evidence>
<dbReference type="AlphaFoldDB" id="A0A1Y2MDS3"/>
<evidence type="ECO:0000313" key="2">
    <source>
        <dbReference type="EMBL" id="OSS54276.1"/>
    </source>
</evidence>
<evidence type="ECO:0000256" key="1">
    <source>
        <dbReference type="SAM" id="MobiDB-lite"/>
    </source>
</evidence>
<feature type="compositionally biased region" description="Polar residues" evidence="1">
    <location>
        <begin position="195"/>
        <end position="206"/>
    </location>
</feature>
<reference evidence="2 3" key="1">
    <citation type="journal article" date="2017" name="Genome Announc.">
        <title>Genome sequence of the saprophytic ascomycete Epicoccum nigrum ICMP 19927 strain isolated from New Zealand.</title>
        <authorList>
            <person name="Fokin M."/>
            <person name="Fleetwood D."/>
            <person name="Weir B.S."/>
            <person name="Villas-Boas S.G."/>
        </authorList>
    </citation>
    <scope>NUCLEOTIDE SEQUENCE [LARGE SCALE GENOMIC DNA]</scope>
    <source>
        <strain evidence="2 3">ICMP 19927</strain>
    </source>
</reference>
<keyword evidence="3" id="KW-1185">Reference proteome</keyword>
<dbReference type="Proteomes" id="UP000193240">
    <property type="component" value="Unassembled WGS sequence"/>
</dbReference>